<feature type="non-terminal residue" evidence="3">
    <location>
        <position position="1"/>
    </location>
</feature>
<dbReference type="STRING" id="6198.A0A074YZH6"/>
<gene>
    <name evidence="3" type="ORF">T265_15396</name>
</gene>
<dbReference type="Gene3D" id="3.40.30.10">
    <property type="entry name" value="Glutaredoxin"/>
    <property type="match status" value="1"/>
</dbReference>
<dbReference type="GO" id="GO:0006457">
    <property type="term" value="P:protein folding"/>
    <property type="evidence" value="ECO:0007669"/>
    <property type="project" value="TreeGrafter"/>
</dbReference>
<accession>A0A074YZH6</accession>
<name>A0A074YZH6_OPIVI</name>
<reference evidence="3 4" key="1">
    <citation type="submission" date="2013-11" db="EMBL/GenBank/DDBJ databases">
        <title>Opisthorchis viverrini - life in the bile duct.</title>
        <authorList>
            <person name="Young N.D."/>
            <person name="Nagarajan N."/>
            <person name="Lin S.J."/>
            <person name="Korhonen P.K."/>
            <person name="Jex A.R."/>
            <person name="Hall R.S."/>
            <person name="Safavi-Hemami H."/>
            <person name="Kaewkong W."/>
            <person name="Bertrand D."/>
            <person name="Gao S."/>
            <person name="Seet Q."/>
            <person name="Wongkham S."/>
            <person name="Teh B.T."/>
            <person name="Wongkham C."/>
            <person name="Intapan P.M."/>
            <person name="Maleewong W."/>
            <person name="Yang X."/>
            <person name="Hu M."/>
            <person name="Wang Z."/>
            <person name="Hofmann A."/>
            <person name="Sternberg P.W."/>
            <person name="Tan P."/>
            <person name="Wang J."/>
            <person name="Gasser R.B."/>
        </authorList>
    </citation>
    <scope>NUCLEOTIDE SEQUENCE [LARGE SCALE GENOMIC DNA]</scope>
</reference>
<keyword evidence="4" id="KW-1185">Reference proteome</keyword>
<dbReference type="OrthoDB" id="427280at2759"/>
<dbReference type="GO" id="GO:0034976">
    <property type="term" value="P:response to endoplasmic reticulum stress"/>
    <property type="evidence" value="ECO:0007669"/>
    <property type="project" value="TreeGrafter"/>
</dbReference>
<dbReference type="AlphaFoldDB" id="A0A074YZH6"/>
<dbReference type="SUPFAM" id="SSF52833">
    <property type="entry name" value="Thioredoxin-like"/>
    <property type="match status" value="1"/>
</dbReference>
<feature type="domain" description="Thioredoxin" evidence="2">
    <location>
        <begin position="111"/>
        <end position="229"/>
    </location>
</feature>
<organism evidence="3 4">
    <name type="scientific">Opisthorchis viverrini</name>
    <name type="common">Southeast Asian liver fluke</name>
    <dbReference type="NCBI Taxonomy" id="6198"/>
    <lineage>
        <taxon>Eukaryota</taxon>
        <taxon>Metazoa</taxon>
        <taxon>Spiralia</taxon>
        <taxon>Lophotrochozoa</taxon>
        <taxon>Platyhelminthes</taxon>
        <taxon>Trematoda</taxon>
        <taxon>Digenea</taxon>
        <taxon>Opisthorchiida</taxon>
        <taxon>Opisthorchiata</taxon>
        <taxon>Opisthorchiidae</taxon>
        <taxon>Opisthorchis</taxon>
    </lineage>
</organism>
<dbReference type="PROSITE" id="PS51352">
    <property type="entry name" value="THIOREDOXIN_2"/>
    <property type="match status" value="1"/>
</dbReference>
<protein>
    <recommendedName>
        <fullName evidence="2">Thioredoxin domain-containing protein</fullName>
    </recommendedName>
</protein>
<evidence type="ECO:0000313" key="3">
    <source>
        <dbReference type="EMBL" id="KER20083.1"/>
    </source>
</evidence>
<dbReference type="PANTHER" id="PTHR18929">
    <property type="entry name" value="PROTEIN DISULFIDE ISOMERASE"/>
    <property type="match status" value="1"/>
</dbReference>
<proteinExistence type="inferred from homology"/>
<dbReference type="Pfam" id="PF00085">
    <property type="entry name" value="Thioredoxin"/>
    <property type="match status" value="1"/>
</dbReference>
<dbReference type="InterPro" id="IPR036249">
    <property type="entry name" value="Thioredoxin-like_sf"/>
</dbReference>
<dbReference type="PANTHER" id="PTHR18929:SF210">
    <property type="entry name" value="PROTEIN DISULFIDE-ISOMERASE A4"/>
    <property type="match status" value="1"/>
</dbReference>
<sequence>KQPEKEQTTLNALKGAVGDRTVKTRTSSTNCPSYWSGVRVNGKNVHSTPCATHKGAISTQGAHSSKKTQVTDRDLRNSQFNNSCCNNNNYYYIVIRSSTLKNFQAHVCVTARMGDTWQLFALLATLCSITESSKVVVLTRENITSFRHRNPLFMLLFSVDWCTHCIDMWPEYELAAEELVKHSPPIPLAKVNGMTEESLVKDFNVNSYPSIFIMSREIVHTYKGLYRAK</sequence>
<evidence type="ECO:0000256" key="1">
    <source>
        <dbReference type="ARBA" id="ARBA00006347"/>
    </source>
</evidence>
<dbReference type="GeneID" id="20329561"/>
<dbReference type="GO" id="GO:0009986">
    <property type="term" value="C:cell surface"/>
    <property type="evidence" value="ECO:0007669"/>
    <property type="project" value="TreeGrafter"/>
</dbReference>
<dbReference type="GO" id="GO:0003756">
    <property type="term" value="F:protein disulfide isomerase activity"/>
    <property type="evidence" value="ECO:0007669"/>
    <property type="project" value="TreeGrafter"/>
</dbReference>
<dbReference type="KEGG" id="ovi:T265_15396"/>
<dbReference type="Proteomes" id="UP000054324">
    <property type="component" value="Unassembled WGS sequence"/>
</dbReference>
<dbReference type="EMBL" id="KL597095">
    <property type="protein sequence ID" value="KER20083.1"/>
    <property type="molecule type" value="Genomic_DNA"/>
</dbReference>
<dbReference type="InterPro" id="IPR013766">
    <property type="entry name" value="Thioredoxin_domain"/>
</dbReference>
<dbReference type="RefSeq" id="XP_009176172.1">
    <property type="nucleotide sequence ID" value="XM_009177908.1"/>
</dbReference>
<comment type="similarity">
    <text evidence="1">Belongs to the protein disulfide isomerase family.</text>
</comment>
<dbReference type="CDD" id="cd02961">
    <property type="entry name" value="PDI_a_family"/>
    <property type="match status" value="1"/>
</dbReference>
<feature type="non-terminal residue" evidence="3">
    <location>
        <position position="229"/>
    </location>
</feature>
<dbReference type="CTD" id="20329561"/>
<evidence type="ECO:0000313" key="4">
    <source>
        <dbReference type="Proteomes" id="UP000054324"/>
    </source>
</evidence>
<evidence type="ECO:0000259" key="2">
    <source>
        <dbReference type="PROSITE" id="PS51352"/>
    </source>
</evidence>
<dbReference type="GO" id="GO:0005783">
    <property type="term" value="C:endoplasmic reticulum"/>
    <property type="evidence" value="ECO:0007669"/>
    <property type="project" value="TreeGrafter"/>
</dbReference>